<proteinExistence type="predicted"/>
<reference evidence="1 2" key="1">
    <citation type="submission" date="2019-05" db="EMBL/GenBank/DDBJ databases">
        <authorList>
            <person name="Pankratov T."/>
            <person name="Grouzdev D."/>
        </authorList>
    </citation>
    <scope>NUCLEOTIDE SEQUENCE [LARGE SCALE GENOMIC DNA]</scope>
    <source>
        <strain evidence="1 2">KEBCLARHB70R</strain>
    </source>
</reference>
<evidence type="ECO:0000313" key="2">
    <source>
        <dbReference type="Proteomes" id="UP000305654"/>
    </source>
</evidence>
<comment type="caution">
    <text evidence="1">The sequence shown here is derived from an EMBL/GenBank/DDBJ whole genome shotgun (WGS) entry which is preliminary data.</text>
</comment>
<evidence type="ECO:0000313" key="1">
    <source>
        <dbReference type="EMBL" id="TLU71100.1"/>
    </source>
</evidence>
<protein>
    <recommendedName>
        <fullName evidence="3">Segregation/condensation protein A</fullName>
    </recommendedName>
</protein>
<dbReference type="AlphaFoldDB" id="A0A5R9J097"/>
<dbReference type="Proteomes" id="UP000305654">
    <property type="component" value="Unassembled WGS sequence"/>
</dbReference>
<gene>
    <name evidence="1" type="ORF">FE263_18160</name>
</gene>
<keyword evidence="2" id="KW-1185">Reference proteome</keyword>
<accession>A0A5R9J097</accession>
<organism evidence="1 2">
    <name type="scientific">Lichenicoccus roseus</name>
    <dbReference type="NCBI Taxonomy" id="2683649"/>
    <lineage>
        <taxon>Bacteria</taxon>
        <taxon>Pseudomonadati</taxon>
        <taxon>Pseudomonadota</taxon>
        <taxon>Alphaproteobacteria</taxon>
        <taxon>Acetobacterales</taxon>
        <taxon>Acetobacteraceae</taxon>
        <taxon>Lichenicoccus</taxon>
    </lineage>
</organism>
<dbReference type="RefSeq" id="WP_138327457.1">
    <property type="nucleotide sequence ID" value="NZ_VCDI01000008.1"/>
</dbReference>
<sequence>MVGGDQPDEVEWEQKPRAFRREGDAPVLSVDGFEGLLDWLLELVRTHRLDLSRLSIVALIEAFADALEQALQQDGTRPAASSLSRWADWLVMAATLTQLRARLILPTSAPEAQAALREADALRRQLLSQRHIQAAVDWLERRQQLGVHVWARGRSEQGIAAVPGEGEDLAELMRACLVALALPGPTGRGLSAAAAHAVAGASVDRPHPRAAGGAAGWQRVDVLSAGPGDGDGRQLSGPVRPDEYVCCQPGTCP</sequence>
<evidence type="ECO:0008006" key="3">
    <source>
        <dbReference type="Google" id="ProtNLM"/>
    </source>
</evidence>
<dbReference type="Gene3D" id="6.10.250.2410">
    <property type="match status" value="1"/>
</dbReference>
<name>A0A5R9J097_9PROT</name>
<dbReference type="OrthoDB" id="9793741at2"/>
<dbReference type="EMBL" id="VCDI01000008">
    <property type="protein sequence ID" value="TLU71100.1"/>
    <property type="molecule type" value="Genomic_DNA"/>
</dbReference>